<dbReference type="EMBL" id="QRAO01000005">
    <property type="protein sequence ID" value="RDK84237.1"/>
    <property type="molecule type" value="Genomic_DNA"/>
</dbReference>
<comment type="caution">
    <text evidence="1">The sequence shown here is derived from an EMBL/GenBank/DDBJ whole genome shotgun (WGS) entry which is preliminary data.</text>
</comment>
<dbReference type="AlphaFoldDB" id="A0A370Q7B6"/>
<accession>A0A370Q7B6</accession>
<dbReference type="RefSeq" id="WP_170134780.1">
    <property type="nucleotide sequence ID" value="NZ_QRAO01000005.1"/>
</dbReference>
<organism evidence="1 2">
    <name type="scientific">Marinirhabdus gelatinilytica</name>
    <dbReference type="NCBI Taxonomy" id="1703343"/>
    <lineage>
        <taxon>Bacteria</taxon>
        <taxon>Pseudomonadati</taxon>
        <taxon>Bacteroidota</taxon>
        <taxon>Flavobacteriia</taxon>
        <taxon>Flavobacteriales</taxon>
        <taxon>Flavobacteriaceae</taxon>
    </lineage>
</organism>
<reference evidence="1 2" key="1">
    <citation type="submission" date="2018-07" db="EMBL/GenBank/DDBJ databases">
        <title>Genomic Encyclopedia of Type Strains, Phase IV (KMG-IV): sequencing the most valuable type-strain genomes for metagenomic binning, comparative biology and taxonomic classification.</title>
        <authorList>
            <person name="Goeker M."/>
        </authorList>
    </citation>
    <scope>NUCLEOTIDE SEQUENCE [LARGE SCALE GENOMIC DNA]</scope>
    <source>
        <strain evidence="1 2">DSM 101478</strain>
    </source>
</reference>
<protein>
    <submittedName>
        <fullName evidence="1">Uncharacterized protein</fullName>
    </submittedName>
</protein>
<evidence type="ECO:0000313" key="2">
    <source>
        <dbReference type="Proteomes" id="UP000255317"/>
    </source>
</evidence>
<gene>
    <name evidence="1" type="ORF">C8D94_10582</name>
</gene>
<dbReference type="Proteomes" id="UP000255317">
    <property type="component" value="Unassembled WGS sequence"/>
</dbReference>
<evidence type="ECO:0000313" key="1">
    <source>
        <dbReference type="EMBL" id="RDK84237.1"/>
    </source>
</evidence>
<keyword evidence="2" id="KW-1185">Reference proteome</keyword>
<sequence>MNKEKSKQTHTISPSGSLGVLAYGDIAFRKWRQIKIESGQTELLNEEE</sequence>
<proteinExistence type="predicted"/>
<name>A0A370Q7B6_9FLAO</name>